<sequence length="179" mass="19639">MDAWTAQTDLGEIGDHLLIRQIEGMLQVQQPRDDRNLFQATHSTSAVAPRMTFVNLSNSIRTDFPDGSYLVEGPEGDKYLVSESGDISATLVEIRRVQIDDLSQILRHEIVRVHETVSHTLHFAGGGVFSFLHHRDGRGMSIQANRMLCRTLPGGVIVVCGTAAGDNGREAKFSPQAEG</sequence>
<dbReference type="RefSeq" id="WP_013436800.1">
    <property type="nucleotide sequence ID" value="NC_014723.1"/>
</dbReference>
<dbReference type="AlphaFoldDB" id="E5AW93"/>
<gene>
    <name evidence="1" type="ordered locus">RBRH_03363</name>
</gene>
<dbReference type="Proteomes" id="UP000007437">
    <property type="component" value="Plasmid pBRH02"/>
</dbReference>
<dbReference type="KEGG" id="brh:RBRH_03363"/>
<protein>
    <submittedName>
        <fullName evidence="1">Uncharacterized protein</fullName>
    </submittedName>
</protein>
<name>E5AW93_MYCRK</name>
<organism evidence="1 2">
    <name type="scientific">Mycetohabitans rhizoxinica (strain DSM 19002 / CIP 109453 / HKI 454)</name>
    <name type="common">Paraburkholderia rhizoxinica</name>
    <dbReference type="NCBI Taxonomy" id="882378"/>
    <lineage>
        <taxon>Bacteria</taxon>
        <taxon>Pseudomonadati</taxon>
        <taxon>Pseudomonadota</taxon>
        <taxon>Betaproteobacteria</taxon>
        <taxon>Burkholderiales</taxon>
        <taxon>Burkholderiaceae</taxon>
        <taxon>Mycetohabitans</taxon>
    </lineage>
</organism>
<reference evidence="1 2" key="2">
    <citation type="journal article" date="2011" name="J. Bacteriol.">
        <title>Complete genome sequence of Burkholderia rhizoxinica, an endosymbiont of Rhizopus microsporus.</title>
        <authorList>
            <person name="Lackner G."/>
            <person name="Moebius N."/>
            <person name="Partida-Martinez L."/>
            <person name="Hertweck C."/>
        </authorList>
    </citation>
    <scope>NUCLEOTIDE SEQUENCE [LARGE SCALE GENOMIC DNA]</scope>
    <source>
        <strain evidence="2">DSM 19002 / CIP 109453 / HKI 454</strain>
        <plasmid evidence="1 2">pBRH02</plasmid>
    </source>
</reference>
<keyword evidence="1" id="KW-0614">Plasmid</keyword>
<proteinExistence type="predicted"/>
<evidence type="ECO:0000313" key="2">
    <source>
        <dbReference type="Proteomes" id="UP000007437"/>
    </source>
</evidence>
<dbReference type="HOGENOM" id="CLU_1737126_0_0_4"/>
<dbReference type="EMBL" id="FR687361">
    <property type="protein sequence ID" value="CBW77395.1"/>
    <property type="molecule type" value="Genomic_DNA"/>
</dbReference>
<reference key="1">
    <citation type="submission" date="2010-09" db="EMBL/GenBank/DDBJ databases">
        <title>Complete genome sequence of Burkholderia rhizoxinica, the endosymbiont of the phytopathogenic fungus Rhizopus microsporus.</title>
        <authorList>
            <person name="Lackner G."/>
            <person name="Moebius N."/>
            <person name="Partida-Martinez L.P."/>
            <person name="Hertweck C."/>
        </authorList>
    </citation>
    <scope>NUCLEOTIDE SEQUENCE</scope>
    <source>
        <strain>HKI 454</strain>
    </source>
</reference>
<geneLocation type="plasmid" evidence="1 2">
    <name>pBRH02</name>
</geneLocation>
<accession>E5AW93</accession>
<evidence type="ECO:0000313" key="1">
    <source>
        <dbReference type="EMBL" id="CBW77395.1"/>
    </source>
</evidence>